<organism evidence="6 7">
    <name type="scientific">Macrostomum lignano</name>
    <dbReference type="NCBI Taxonomy" id="282301"/>
    <lineage>
        <taxon>Eukaryota</taxon>
        <taxon>Metazoa</taxon>
        <taxon>Spiralia</taxon>
        <taxon>Lophotrochozoa</taxon>
        <taxon>Platyhelminthes</taxon>
        <taxon>Rhabditophora</taxon>
        <taxon>Macrostomorpha</taxon>
        <taxon>Macrostomida</taxon>
        <taxon>Macrostomidae</taxon>
        <taxon>Macrostomum</taxon>
    </lineage>
</organism>
<keyword evidence="2" id="KW-0371">Homeobox</keyword>
<evidence type="ECO:0000313" key="7">
    <source>
        <dbReference type="WBParaSite" id="maker-unitig_38027-snap-gene-0.2-mRNA-1"/>
    </source>
</evidence>
<dbReference type="InterPro" id="IPR031701">
    <property type="entry name" value="SIX1_SD"/>
</dbReference>
<evidence type="ECO:0000259" key="5">
    <source>
        <dbReference type="Pfam" id="PF16878"/>
    </source>
</evidence>
<dbReference type="GO" id="GO:0000981">
    <property type="term" value="F:DNA-binding transcription factor activity, RNA polymerase II-specific"/>
    <property type="evidence" value="ECO:0007669"/>
    <property type="project" value="TreeGrafter"/>
</dbReference>
<dbReference type="Pfam" id="PF16878">
    <property type="entry name" value="SIX1_SD"/>
    <property type="match status" value="1"/>
</dbReference>
<name>A0A1I8FJT8_9PLAT</name>
<evidence type="ECO:0000256" key="3">
    <source>
        <dbReference type="ARBA" id="ARBA00023242"/>
    </source>
</evidence>
<evidence type="ECO:0000256" key="2">
    <source>
        <dbReference type="ARBA" id="ARBA00023155"/>
    </source>
</evidence>
<keyword evidence="3" id="KW-0539">Nucleus</keyword>
<keyword evidence="6" id="KW-1185">Reference proteome</keyword>
<evidence type="ECO:0000256" key="1">
    <source>
        <dbReference type="ARBA" id="ARBA00023125"/>
    </source>
</evidence>
<feature type="domain" description="Homeobox protein SIX1 N-terminal SD" evidence="5">
    <location>
        <begin position="29"/>
        <end position="127"/>
    </location>
</feature>
<feature type="region of interest" description="Disordered" evidence="4">
    <location>
        <begin position="156"/>
        <end position="189"/>
    </location>
</feature>
<dbReference type="Proteomes" id="UP000095280">
    <property type="component" value="Unplaced"/>
</dbReference>
<reference evidence="7" key="1">
    <citation type="submission" date="2016-11" db="UniProtKB">
        <authorList>
            <consortium name="WormBaseParasite"/>
        </authorList>
    </citation>
    <scope>IDENTIFICATION</scope>
</reference>
<dbReference type="AlphaFoldDB" id="A0A1I8FJT8"/>
<dbReference type="GO" id="GO:0000978">
    <property type="term" value="F:RNA polymerase II cis-regulatory region sequence-specific DNA binding"/>
    <property type="evidence" value="ECO:0007669"/>
    <property type="project" value="TreeGrafter"/>
</dbReference>
<sequence>VPSFISKQPNSLPAKFGIRIHPRAQGGVRCEVLLQGGNVERLARFLWSLPKCELLKRNRKPPQWLFIAANFKELYRLVESSQFCMHAEITLECSDLWLRARYTGRPSATRRPLGAVGKYRVRKKFPLRAHKSGTGEETSYCFKERSRNALRDCKRTWPRQPADHHTGVELVQESQASETEQPPPAAAAGIGAAGVAIAELETDSARGLTNTADDLCQEEEGPVRMTRAMLELL</sequence>
<feature type="compositionally biased region" description="Basic and acidic residues" evidence="4">
    <location>
        <begin position="156"/>
        <end position="167"/>
    </location>
</feature>
<accession>A0A1I8FJT8</accession>
<dbReference type="PANTHER" id="PTHR10390:SF61">
    <property type="entry name" value="HOMEOBOX PROTEIN SIX2"/>
    <property type="match status" value="1"/>
</dbReference>
<evidence type="ECO:0000256" key="4">
    <source>
        <dbReference type="SAM" id="MobiDB-lite"/>
    </source>
</evidence>
<dbReference type="PANTHER" id="PTHR10390">
    <property type="entry name" value="HOMEOBOX PROTEIN SIX"/>
    <property type="match status" value="1"/>
</dbReference>
<evidence type="ECO:0000313" key="6">
    <source>
        <dbReference type="Proteomes" id="UP000095280"/>
    </source>
</evidence>
<dbReference type="WBParaSite" id="maker-unitig_38027-snap-gene-0.2-mRNA-1">
    <property type="protein sequence ID" value="maker-unitig_38027-snap-gene-0.2-mRNA-1"/>
    <property type="gene ID" value="maker-unitig_38027-snap-gene-0.2"/>
</dbReference>
<protein>
    <submittedName>
        <fullName evidence="7">SIX1_SD domain-containing protein</fullName>
    </submittedName>
</protein>
<keyword evidence="1" id="KW-0238">DNA-binding</keyword>
<dbReference type="GO" id="GO:0005634">
    <property type="term" value="C:nucleus"/>
    <property type="evidence" value="ECO:0007669"/>
    <property type="project" value="TreeGrafter"/>
</dbReference>
<dbReference type="GO" id="GO:0005667">
    <property type="term" value="C:transcription regulator complex"/>
    <property type="evidence" value="ECO:0007669"/>
    <property type="project" value="TreeGrafter"/>
</dbReference>
<proteinExistence type="predicted"/>